<accession>A0AAX3BIS0</accession>
<feature type="transmembrane region" description="Helical" evidence="5">
    <location>
        <begin position="97"/>
        <end position="119"/>
    </location>
</feature>
<dbReference type="Pfam" id="PF02674">
    <property type="entry name" value="Colicin_V"/>
    <property type="match status" value="1"/>
</dbReference>
<keyword evidence="3 5" id="KW-1133">Transmembrane helix</keyword>
<dbReference type="RefSeq" id="WP_271436370.1">
    <property type="nucleotide sequence ID" value="NZ_CP073355.1"/>
</dbReference>
<proteinExistence type="predicted"/>
<evidence type="ECO:0000256" key="5">
    <source>
        <dbReference type="SAM" id="Phobius"/>
    </source>
</evidence>
<feature type="transmembrane region" description="Helical" evidence="5">
    <location>
        <begin position="59"/>
        <end position="76"/>
    </location>
</feature>
<keyword evidence="4 5" id="KW-0472">Membrane</keyword>
<dbReference type="EMBL" id="CP073355">
    <property type="protein sequence ID" value="URA11236.1"/>
    <property type="molecule type" value="Genomic_DNA"/>
</dbReference>
<evidence type="ECO:0000256" key="3">
    <source>
        <dbReference type="ARBA" id="ARBA00022989"/>
    </source>
</evidence>
<comment type="subcellular location">
    <subcellularLocation>
        <location evidence="1">Membrane</location>
        <topology evidence="1">Multi-pass membrane protein</topology>
    </subcellularLocation>
</comment>
<reference evidence="6" key="1">
    <citation type="submission" date="2021-04" db="EMBL/GenBank/DDBJ databases">
        <authorList>
            <person name="Postec A."/>
        </authorList>
    </citation>
    <scope>NUCLEOTIDE SEQUENCE</scope>
    <source>
        <strain evidence="6">F1F22</strain>
    </source>
</reference>
<keyword evidence="2 5" id="KW-0812">Transmembrane</keyword>
<evidence type="ECO:0000256" key="4">
    <source>
        <dbReference type="ARBA" id="ARBA00023136"/>
    </source>
</evidence>
<evidence type="ECO:0000256" key="2">
    <source>
        <dbReference type="ARBA" id="ARBA00022692"/>
    </source>
</evidence>
<dbReference type="InterPro" id="IPR003825">
    <property type="entry name" value="Colicin-V_CvpA"/>
</dbReference>
<dbReference type="GO" id="GO:0009403">
    <property type="term" value="P:toxin biosynthetic process"/>
    <property type="evidence" value="ECO:0007669"/>
    <property type="project" value="InterPro"/>
</dbReference>
<protein>
    <submittedName>
        <fullName evidence="6">CvpA family protein</fullName>
    </submittedName>
</protein>
<organism evidence="6 7">
    <name type="scientific">Thermospira aquatica</name>
    <dbReference type="NCBI Taxonomy" id="2828656"/>
    <lineage>
        <taxon>Bacteria</taxon>
        <taxon>Pseudomonadati</taxon>
        <taxon>Spirochaetota</taxon>
        <taxon>Spirochaetia</taxon>
        <taxon>Brevinematales</taxon>
        <taxon>Thermospiraceae</taxon>
        <taxon>Thermospira</taxon>
    </lineage>
</organism>
<evidence type="ECO:0000313" key="6">
    <source>
        <dbReference type="EMBL" id="URA11236.1"/>
    </source>
</evidence>
<sequence>MHYYDLFIVVFLIIGFAYGFSRGFINMIFTLLAVVFGLVLGVALGKLVVGWLPQAYRQVWFWVVFVVVFTGGYFGVKRFSYWLEDVLEFFELEWLDSLLGGVVGLFQFGFLVGLIFLLVERFPFFPQDWIQKELPLGLLLAQWTQVVINVFTHL</sequence>
<feature type="transmembrane region" description="Helical" evidence="5">
    <location>
        <begin position="32"/>
        <end position="53"/>
    </location>
</feature>
<evidence type="ECO:0000313" key="7">
    <source>
        <dbReference type="Proteomes" id="UP001056539"/>
    </source>
</evidence>
<gene>
    <name evidence="6" type="ORF">KDW03_05420</name>
</gene>
<keyword evidence="7" id="KW-1185">Reference proteome</keyword>
<dbReference type="AlphaFoldDB" id="A0AAX3BIS0"/>
<dbReference type="GO" id="GO:0016020">
    <property type="term" value="C:membrane"/>
    <property type="evidence" value="ECO:0007669"/>
    <property type="project" value="UniProtKB-SubCell"/>
</dbReference>
<reference evidence="6" key="2">
    <citation type="submission" date="2022-06" db="EMBL/GenBank/DDBJ databases">
        <title>Thermospira aquatica gen. nov., sp. nov.</title>
        <authorList>
            <person name="Ben Ali Gam Z."/>
            <person name="Labat M."/>
        </authorList>
    </citation>
    <scope>NUCLEOTIDE SEQUENCE</scope>
    <source>
        <strain evidence="6">F1F22</strain>
    </source>
</reference>
<dbReference type="Proteomes" id="UP001056539">
    <property type="component" value="Chromosome"/>
</dbReference>
<feature type="transmembrane region" description="Helical" evidence="5">
    <location>
        <begin position="6"/>
        <end position="25"/>
    </location>
</feature>
<dbReference type="KEGG" id="taqu:KDW03_05420"/>
<evidence type="ECO:0000256" key="1">
    <source>
        <dbReference type="ARBA" id="ARBA00004141"/>
    </source>
</evidence>
<name>A0AAX3BIS0_9SPIR</name>